<evidence type="ECO:0000313" key="2">
    <source>
        <dbReference type="Proteomes" id="UP001305928"/>
    </source>
</evidence>
<keyword evidence="2" id="KW-1185">Reference proteome</keyword>
<reference evidence="1 2" key="1">
    <citation type="submission" date="2023-11" db="EMBL/GenBank/DDBJ databases">
        <title>Complete genome of Pseudomonas benzenivorans BA3361.</title>
        <authorList>
            <person name="Shin S.Y."/>
            <person name="Song J."/>
            <person name="Kang H."/>
        </authorList>
    </citation>
    <scope>NUCLEOTIDE SEQUENCE [LARGE SCALE GENOMIC DNA]</scope>
    <source>
        <strain evidence="1 2">HNIBRBA3361</strain>
    </source>
</reference>
<protein>
    <submittedName>
        <fullName evidence="1">Uncharacterized protein</fullName>
    </submittedName>
</protein>
<dbReference type="Proteomes" id="UP001305928">
    <property type="component" value="Chromosome"/>
</dbReference>
<proteinExistence type="predicted"/>
<sequence>MTVHISTYSSAQLWLSYITAYLLPSNGWFAVKDTESEKIFQIPLGGNIGMALSGSELLLTAFEHQTMGLNVVQQSPFSGLPGLMLPAGAVDTWTIINERRVIFVLRSNGVYYSAYLGLIEAFGSARTYSFPCFVGGSSGGSAFPYFAGGAQKCPKVCVPDGTWQAVGGEYGAGLSSFASFDYSRKCAYVFPFDGKNKRIGSDLDGGITLFRALVVSDKFDGSVQFQNPNMYFDGEPYADDGQWLGYLDGVFACPAGLAAGSVFTIDGAQYLVVRNLGVAGELFAVGLS</sequence>
<accession>A0ABZ0PSF8</accession>
<organism evidence="1 2">
    <name type="scientific">Pseudomonas benzenivorans</name>
    <dbReference type="NCBI Taxonomy" id="556533"/>
    <lineage>
        <taxon>Bacteria</taxon>
        <taxon>Pseudomonadati</taxon>
        <taxon>Pseudomonadota</taxon>
        <taxon>Gammaproteobacteria</taxon>
        <taxon>Pseudomonadales</taxon>
        <taxon>Pseudomonadaceae</taxon>
        <taxon>Pseudomonas</taxon>
    </lineage>
</organism>
<name>A0ABZ0PSF8_9PSED</name>
<gene>
    <name evidence="1" type="ORF">SBP02_11755</name>
</gene>
<dbReference type="EMBL" id="CP137892">
    <property type="protein sequence ID" value="WPC03459.1"/>
    <property type="molecule type" value="Genomic_DNA"/>
</dbReference>
<evidence type="ECO:0000313" key="1">
    <source>
        <dbReference type="EMBL" id="WPC03459.1"/>
    </source>
</evidence>
<dbReference type="RefSeq" id="WP_318641944.1">
    <property type="nucleotide sequence ID" value="NZ_CP137892.1"/>
</dbReference>